<dbReference type="Proteomes" id="UP000195447">
    <property type="component" value="Unassembled WGS sequence"/>
</dbReference>
<comment type="caution">
    <text evidence="2">The sequence shown here is derived from an EMBL/GenBank/DDBJ whole genome shotgun (WGS) entry which is preliminary data.</text>
</comment>
<feature type="chain" id="PRO_5038980358" description="Lipoprotein" evidence="1">
    <location>
        <begin position="20"/>
        <end position="224"/>
    </location>
</feature>
<dbReference type="AlphaFoldDB" id="A0A1Y4LTR3"/>
<gene>
    <name evidence="2" type="ORF">B5F14_06300</name>
</gene>
<feature type="signal peptide" evidence="1">
    <location>
        <begin position="1"/>
        <end position="19"/>
    </location>
</feature>
<keyword evidence="3" id="KW-1185">Reference proteome</keyword>
<evidence type="ECO:0000256" key="1">
    <source>
        <dbReference type="SAM" id="SignalP"/>
    </source>
</evidence>
<evidence type="ECO:0008006" key="4">
    <source>
        <dbReference type="Google" id="ProtNLM"/>
    </source>
</evidence>
<reference evidence="3" key="1">
    <citation type="submission" date="2017-04" db="EMBL/GenBank/DDBJ databases">
        <title>Function of individual gut microbiota members based on whole genome sequencing of pure cultures obtained from chicken caecum.</title>
        <authorList>
            <person name="Medvecky M."/>
            <person name="Cejkova D."/>
            <person name="Polansky O."/>
            <person name="Karasova D."/>
            <person name="Kubasova T."/>
            <person name="Cizek A."/>
            <person name="Rychlik I."/>
        </authorList>
    </citation>
    <scope>NUCLEOTIDE SEQUENCE [LARGE SCALE GENOMIC DNA]</scope>
    <source>
        <strain evidence="3">An178</strain>
    </source>
</reference>
<dbReference type="RefSeq" id="WP_087158696.1">
    <property type="nucleotide sequence ID" value="NZ_NFKM01000011.1"/>
</dbReference>
<evidence type="ECO:0000313" key="3">
    <source>
        <dbReference type="Proteomes" id="UP000195447"/>
    </source>
</evidence>
<evidence type="ECO:0000313" key="2">
    <source>
        <dbReference type="EMBL" id="OUP60026.1"/>
    </source>
</evidence>
<sequence length="224" mass="25472">MKKLIKMFLVGFMCIGLFGCSNQSSGQATMNNTTTVSNESTSDSVSEKTDKNVFSLSDTTDKEEYYLTAINGSDYSPFEVSFDKNYSKLTCKLYQLDNKTWKRLQEFDLELSGDTFWFLVKNNLLEATILYKNVNAEQGYSLISGGRSFETIEPSFGIHGVTSHYASTDSVNVEEGVEFPVIANIYWKSSDDSLFANTEDFYYPEKLDLGKNEAYYMLTFTFFE</sequence>
<keyword evidence="1" id="KW-0732">Signal</keyword>
<proteinExistence type="predicted"/>
<protein>
    <recommendedName>
        <fullName evidence="4">Lipoprotein</fullName>
    </recommendedName>
</protein>
<name>A0A1Y4LTR3_9FIRM</name>
<organism evidence="2 3">
    <name type="scientific">Faecalitalea cylindroides</name>
    <dbReference type="NCBI Taxonomy" id="39483"/>
    <lineage>
        <taxon>Bacteria</taxon>
        <taxon>Bacillati</taxon>
        <taxon>Bacillota</taxon>
        <taxon>Erysipelotrichia</taxon>
        <taxon>Erysipelotrichales</taxon>
        <taxon>Erysipelotrichaceae</taxon>
        <taxon>Faecalitalea</taxon>
    </lineage>
</organism>
<accession>A0A1Y4LTR3</accession>
<dbReference type="PROSITE" id="PS51257">
    <property type="entry name" value="PROKAR_LIPOPROTEIN"/>
    <property type="match status" value="1"/>
</dbReference>
<dbReference type="EMBL" id="NFKM01000011">
    <property type="protein sequence ID" value="OUP60026.1"/>
    <property type="molecule type" value="Genomic_DNA"/>
</dbReference>